<evidence type="ECO:0000256" key="4">
    <source>
        <dbReference type="ARBA" id="ARBA00022729"/>
    </source>
</evidence>
<protein>
    <recommendedName>
        <fullName evidence="8">Peptidase S1 domain-containing protein</fullName>
    </recommendedName>
</protein>
<comment type="similarity">
    <text evidence="2">Belongs to the peptidase S1 family.</text>
</comment>
<dbReference type="CDD" id="cd00190">
    <property type="entry name" value="Tryp_SPc"/>
    <property type="match status" value="1"/>
</dbReference>
<evidence type="ECO:0000256" key="5">
    <source>
        <dbReference type="ARBA" id="ARBA00023026"/>
    </source>
</evidence>
<dbReference type="SMART" id="SM00020">
    <property type="entry name" value="Tryp_SPc"/>
    <property type="match status" value="1"/>
</dbReference>
<keyword evidence="7" id="KW-0325">Glycoprotein</keyword>
<keyword evidence="3" id="KW-0964">Secreted</keyword>
<comment type="subcellular location">
    <subcellularLocation>
        <location evidence="1">Secreted</location>
    </subcellularLocation>
</comment>
<dbReference type="VEuPathDB" id="FungiDB:HpaG808643"/>
<reference evidence="10" key="1">
    <citation type="journal article" date="2010" name="Science">
        <title>Signatures of adaptation to obligate biotrophy in the Hyaloperonospora arabidopsidis genome.</title>
        <authorList>
            <person name="Baxter L."/>
            <person name="Tripathy S."/>
            <person name="Ishaque N."/>
            <person name="Boot N."/>
            <person name="Cabral A."/>
            <person name="Kemen E."/>
            <person name="Thines M."/>
            <person name="Ah-Fong A."/>
            <person name="Anderson R."/>
            <person name="Badejoko W."/>
            <person name="Bittner-Eddy P."/>
            <person name="Boore J.L."/>
            <person name="Chibucos M.C."/>
            <person name="Coates M."/>
            <person name="Dehal P."/>
            <person name="Delehaunty K."/>
            <person name="Dong S."/>
            <person name="Downton P."/>
            <person name="Dumas B."/>
            <person name="Fabro G."/>
            <person name="Fronick C."/>
            <person name="Fuerstenberg S.I."/>
            <person name="Fulton L."/>
            <person name="Gaulin E."/>
            <person name="Govers F."/>
            <person name="Hughes L."/>
            <person name="Humphray S."/>
            <person name="Jiang R.H."/>
            <person name="Judelson H."/>
            <person name="Kamoun S."/>
            <person name="Kyung K."/>
            <person name="Meijer H."/>
            <person name="Minx P."/>
            <person name="Morris P."/>
            <person name="Nelson J."/>
            <person name="Phuntumart V."/>
            <person name="Qutob D."/>
            <person name="Rehmany A."/>
            <person name="Rougon-Cardoso A."/>
            <person name="Ryden P."/>
            <person name="Torto-Alalibo T."/>
            <person name="Studholme D."/>
            <person name="Wang Y."/>
            <person name="Win J."/>
            <person name="Wood J."/>
            <person name="Clifton S.W."/>
            <person name="Rogers J."/>
            <person name="Van den Ackerveken G."/>
            <person name="Jones J.D."/>
            <person name="McDowell J.M."/>
            <person name="Beynon J."/>
            <person name="Tyler B.M."/>
        </authorList>
    </citation>
    <scope>NUCLEOTIDE SEQUENCE [LARGE SCALE GENOMIC DNA]</scope>
    <source>
        <strain evidence="10">Emoy2</strain>
    </source>
</reference>
<dbReference type="eggNOG" id="KOG3627">
    <property type="taxonomic scope" value="Eukaryota"/>
</dbReference>
<dbReference type="PROSITE" id="PS50240">
    <property type="entry name" value="TRYPSIN_DOM"/>
    <property type="match status" value="1"/>
</dbReference>
<accession>M4BQF4</accession>
<dbReference type="InterPro" id="IPR009003">
    <property type="entry name" value="Peptidase_S1_PA"/>
</dbReference>
<organism evidence="9 10">
    <name type="scientific">Hyaloperonospora arabidopsidis (strain Emoy2)</name>
    <name type="common">Downy mildew agent</name>
    <name type="synonym">Peronospora arabidopsidis</name>
    <dbReference type="NCBI Taxonomy" id="559515"/>
    <lineage>
        <taxon>Eukaryota</taxon>
        <taxon>Sar</taxon>
        <taxon>Stramenopiles</taxon>
        <taxon>Oomycota</taxon>
        <taxon>Peronosporomycetes</taxon>
        <taxon>Peronosporales</taxon>
        <taxon>Peronosporaceae</taxon>
        <taxon>Hyaloperonospora</taxon>
    </lineage>
</organism>
<dbReference type="GO" id="GO:0005576">
    <property type="term" value="C:extracellular region"/>
    <property type="evidence" value="ECO:0007669"/>
    <property type="project" value="UniProtKB-SubCell"/>
</dbReference>
<dbReference type="FunFam" id="2.40.10.10:FF:000156">
    <property type="entry name" value="MIP06385p"/>
    <property type="match status" value="1"/>
</dbReference>
<dbReference type="InterPro" id="IPR001254">
    <property type="entry name" value="Trypsin_dom"/>
</dbReference>
<name>M4BQF4_HYAAE</name>
<dbReference type="InterPro" id="IPR050430">
    <property type="entry name" value="Peptidase_S1"/>
</dbReference>
<feature type="domain" description="Peptidase S1" evidence="8">
    <location>
        <begin position="1"/>
        <end position="231"/>
    </location>
</feature>
<evidence type="ECO:0000256" key="3">
    <source>
        <dbReference type="ARBA" id="ARBA00022525"/>
    </source>
</evidence>
<evidence type="ECO:0000259" key="8">
    <source>
        <dbReference type="PROSITE" id="PS50240"/>
    </source>
</evidence>
<evidence type="ECO:0000256" key="7">
    <source>
        <dbReference type="ARBA" id="ARBA00023180"/>
    </source>
</evidence>
<dbReference type="InterPro" id="IPR043504">
    <property type="entry name" value="Peptidase_S1_PA_chymotrypsin"/>
</dbReference>
<evidence type="ECO:0000313" key="10">
    <source>
        <dbReference type="Proteomes" id="UP000011713"/>
    </source>
</evidence>
<dbReference type="Gene3D" id="2.40.10.10">
    <property type="entry name" value="Trypsin-like serine proteases"/>
    <property type="match status" value="1"/>
</dbReference>
<dbReference type="PROSITE" id="PS00135">
    <property type="entry name" value="TRYPSIN_SER"/>
    <property type="match status" value="1"/>
</dbReference>
<keyword evidence="4" id="KW-0732">Signal</keyword>
<dbReference type="PANTHER" id="PTHR24276">
    <property type="entry name" value="POLYSERASE-RELATED"/>
    <property type="match status" value="1"/>
</dbReference>
<proteinExistence type="inferred from homology"/>
<dbReference type="Pfam" id="PF00089">
    <property type="entry name" value="Trypsin"/>
    <property type="match status" value="1"/>
</dbReference>
<evidence type="ECO:0000256" key="1">
    <source>
        <dbReference type="ARBA" id="ARBA00004613"/>
    </source>
</evidence>
<dbReference type="OMA" id="TMGWGTD"/>
<evidence type="ECO:0000313" key="9">
    <source>
        <dbReference type="EnsemblProtists" id="HpaP808643"/>
    </source>
</evidence>
<keyword evidence="6" id="KW-1015">Disulfide bond</keyword>
<dbReference type="EnsemblProtists" id="HpaT808643">
    <property type="protein sequence ID" value="HpaP808643"/>
    <property type="gene ID" value="HpaG808643"/>
</dbReference>
<dbReference type="PRINTS" id="PR00722">
    <property type="entry name" value="CHYMOTRYPSIN"/>
</dbReference>
<dbReference type="AlphaFoldDB" id="M4BQF4"/>
<sequence>MSGQVVPSGTKTYVTGVRLGPDSGSVCGGNLISSTHVLTTSHCVVYDLRWVSIGTHFRNGTIDGEQIKVIAIMKHPNYSDGVKYANDFAILKLERPSKFQPVKLAAADDSDFKAGAWATAMGWGTNAEANGTNSYELQRVDVQLTSDETCAAYVPIDSSMVCAGGELNRDTCFGDSGGPLVVEKTGINGTVVDILIGLVSWSKNDTCGREGYYGVYSRVSNGRTWIDSILSSNIASGGDLVC</sequence>
<dbReference type="STRING" id="559515.M4BQF4"/>
<dbReference type="PANTHER" id="PTHR24276:SF98">
    <property type="entry name" value="FI18310P1-RELATED"/>
    <property type="match status" value="1"/>
</dbReference>
<reference evidence="9" key="2">
    <citation type="submission" date="2015-06" db="UniProtKB">
        <authorList>
            <consortium name="EnsemblProtists"/>
        </authorList>
    </citation>
    <scope>IDENTIFICATION</scope>
    <source>
        <strain evidence="9">Emoy2</strain>
    </source>
</reference>
<dbReference type="EMBL" id="JH598563">
    <property type="status" value="NOT_ANNOTATED_CDS"/>
    <property type="molecule type" value="Genomic_DNA"/>
</dbReference>
<dbReference type="InterPro" id="IPR033116">
    <property type="entry name" value="TRYPSIN_SER"/>
</dbReference>
<dbReference type="InParanoid" id="M4BQF4"/>
<evidence type="ECO:0000256" key="2">
    <source>
        <dbReference type="ARBA" id="ARBA00007664"/>
    </source>
</evidence>
<keyword evidence="10" id="KW-1185">Reference proteome</keyword>
<dbReference type="GO" id="GO:0006508">
    <property type="term" value="P:proteolysis"/>
    <property type="evidence" value="ECO:0007669"/>
    <property type="project" value="InterPro"/>
</dbReference>
<evidence type="ECO:0000256" key="6">
    <source>
        <dbReference type="ARBA" id="ARBA00023157"/>
    </source>
</evidence>
<dbReference type="HOGENOM" id="CLU_006842_7_3_1"/>
<dbReference type="GO" id="GO:0004252">
    <property type="term" value="F:serine-type endopeptidase activity"/>
    <property type="evidence" value="ECO:0007669"/>
    <property type="project" value="InterPro"/>
</dbReference>
<dbReference type="InterPro" id="IPR001314">
    <property type="entry name" value="Peptidase_S1A"/>
</dbReference>
<dbReference type="Proteomes" id="UP000011713">
    <property type="component" value="Unassembled WGS sequence"/>
</dbReference>
<dbReference type="SUPFAM" id="SSF50494">
    <property type="entry name" value="Trypsin-like serine proteases"/>
    <property type="match status" value="1"/>
</dbReference>
<keyword evidence="5" id="KW-0843">Virulence</keyword>